<dbReference type="Proteomes" id="UP000001261">
    <property type="component" value="Unassembled WGS sequence"/>
</dbReference>
<evidence type="ECO:0000313" key="2">
    <source>
        <dbReference type="Proteomes" id="UP000001261"/>
    </source>
</evidence>
<dbReference type="KEGG" id="cim:CIMG_12871"/>
<dbReference type="RefSeq" id="XP_004445932.1">
    <property type="nucleotide sequence ID" value="XM_004445875.1"/>
</dbReference>
<dbReference type="GeneID" id="24164498"/>
<proteinExistence type="predicted"/>
<keyword evidence="2" id="KW-1185">Reference proteome</keyword>
<dbReference type="EMBL" id="GG704911">
    <property type="protein sequence ID" value="KJF60308.1"/>
    <property type="molecule type" value="Genomic_DNA"/>
</dbReference>
<dbReference type="VEuPathDB" id="FungiDB:CIMG_12871"/>
<dbReference type="AlphaFoldDB" id="A0A0D8JVK5"/>
<reference evidence="2" key="2">
    <citation type="journal article" date="2010" name="Genome Res.">
        <title>Population genomic sequencing of Coccidioides fungi reveals recent hybridization and transposon control.</title>
        <authorList>
            <person name="Neafsey D.E."/>
            <person name="Barker B.M."/>
            <person name="Sharpton T.J."/>
            <person name="Stajich J.E."/>
            <person name="Park D.J."/>
            <person name="Whiston E."/>
            <person name="Hung C.-Y."/>
            <person name="McMahan C."/>
            <person name="White J."/>
            <person name="Sykes S."/>
            <person name="Heiman D."/>
            <person name="Young S."/>
            <person name="Zeng Q."/>
            <person name="Abouelleil A."/>
            <person name="Aftuck L."/>
            <person name="Bessette D."/>
            <person name="Brown A."/>
            <person name="FitzGerald M."/>
            <person name="Lui A."/>
            <person name="Macdonald J.P."/>
            <person name="Priest M."/>
            <person name="Orbach M.J."/>
            <person name="Galgiani J.N."/>
            <person name="Kirkland T.N."/>
            <person name="Cole G.T."/>
            <person name="Birren B.W."/>
            <person name="Henn M.R."/>
            <person name="Taylor J.W."/>
            <person name="Rounsley S.D."/>
        </authorList>
    </citation>
    <scope>GENOME REANNOTATION</scope>
    <source>
        <strain evidence="2">RS</strain>
    </source>
</reference>
<dbReference type="InParanoid" id="A0A0D8JVK5"/>
<name>A0A0D8JVK5_COCIM</name>
<reference evidence="2" key="1">
    <citation type="journal article" date="2009" name="Genome Res.">
        <title>Comparative genomic analyses of the human fungal pathogens Coccidioides and their relatives.</title>
        <authorList>
            <person name="Sharpton T.J."/>
            <person name="Stajich J.E."/>
            <person name="Rounsley S.D."/>
            <person name="Gardner M.J."/>
            <person name="Wortman J.R."/>
            <person name="Jordar V.S."/>
            <person name="Maiti R."/>
            <person name="Kodira C.D."/>
            <person name="Neafsey D.E."/>
            <person name="Zeng Q."/>
            <person name="Hung C.-Y."/>
            <person name="McMahan C."/>
            <person name="Muszewska A."/>
            <person name="Grynberg M."/>
            <person name="Mandel M.A."/>
            <person name="Kellner E.M."/>
            <person name="Barker B.M."/>
            <person name="Galgiani J.N."/>
            <person name="Orbach M.J."/>
            <person name="Kirkland T.N."/>
            <person name="Cole G.T."/>
            <person name="Henn M.R."/>
            <person name="Birren B.W."/>
            <person name="Taylor J.W."/>
        </authorList>
    </citation>
    <scope>NUCLEOTIDE SEQUENCE [LARGE SCALE GENOMIC DNA]</scope>
    <source>
        <strain evidence="2">RS</strain>
    </source>
</reference>
<evidence type="ECO:0000313" key="1">
    <source>
        <dbReference type="EMBL" id="KJF60308.1"/>
    </source>
</evidence>
<organism evidence="1 2">
    <name type="scientific">Coccidioides immitis (strain RS)</name>
    <name type="common">Valley fever fungus</name>
    <dbReference type="NCBI Taxonomy" id="246410"/>
    <lineage>
        <taxon>Eukaryota</taxon>
        <taxon>Fungi</taxon>
        <taxon>Dikarya</taxon>
        <taxon>Ascomycota</taxon>
        <taxon>Pezizomycotina</taxon>
        <taxon>Eurotiomycetes</taxon>
        <taxon>Eurotiomycetidae</taxon>
        <taxon>Onygenales</taxon>
        <taxon>Onygenaceae</taxon>
        <taxon>Coccidioides</taxon>
    </lineage>
</organism>
<protein>
    <submittedName>
        <fullName evidence="1">Uncharacterized protein</fullName>
    </submittedName>
</protein>
<sequence>MLVFWGCRWARFSLTALPIFLAIFTANLERYSGSWGLAMIAFLGVPVGAPFSGRPPAILSSTSDYSVGISNGSPFHRVVSSRPLSLFKGSKASALIIVALRACYGLQRIFLRLRCAAGSISIVFRALLVLSRITEPIFTCYGFAVLCWCCGVLGQITNLLQLPARGRDSSGGTLPVFAIMTTEQSGCCVCSGSPDLLRLRTRDLKASCDCDRQNTTLKCKSVPSFASTFIRFCSSVTNSSLR</sequence>
<accession>A0A0D8JVK5</accession>
<gene>
    <name evidence="1" type="ORF">CIMG_12871</name>
</gene>